<protein>
    <recommendedName>
        <fullName evidence="1">CRAL-TRIO domain-containing protein</fullName>
    </recommendedName>
</protein>
<dbReference type="PANTHER" id="PTHR45657">
    <property type="entry name" value="CRAL-TRIO DOMAIN-CONTAINING PROTEIN YKL091C-RELATED"/>
    <property type="match status" value="1"/>
</dbReference>
<dbReference type="AlphaFoldDB" id="A0A7S1YT35"/>
<dbReference type="PANTHER" id="PTHR45657:SF1">
    <property type="entry name" value="CRAL-TRIO DOMAIN-CONTAINING PROTEIN YKL091C-RELATED"/>
    <property type="match status" value="1"/>
</dbReference>
<sequence>MTNVIDMSGMTLKMIRGKTTMKFAKKLTGIMSANYPSRSFKTLIINAPHWFSTLYKMMSPLLRESTKAKIQIHCGGEKQDAALCKVLGDSVPAELLITPKDEASDGPTPGPNSSIEQEMRSFVSAF</sequence>
<dbReference type="PROSITE" id="PS50191">
    <property type="entry name" value="CRAL_TRIO"/>
    <property type="match status" value="1"/>
</dbReference>
<dbReference type="InterPro" id="IPR001251">
    <property type="entry name" value="CRAL-TRIO_dom"/>
</dbReference>
<dbReference type="EMBL" id="HBGN01007813">
    <property type="protein sequence ID" value="CAD9318638.1"/>
    <property type="molecule type" value="Transcribed_RNA"/>
</dbReference>
<accession>A0A7S1YT35</accession>
<feature type="domain" description="CRAL-TRIO" evidence="1">
    <location>
        <begin position="1"/>
        <end position="103"/>
    </location>
</feature>
<reference evidence="2" key="1">
    <citation type="submission" date="2021-01" db="EMBL/GenBank/DDBJ databases">
        <authorList>
            <person name="Corre E."/>
            <person name="Pelletier E."/>
            <person name="Niang G."/>
            <person name="Scheremetjew M."/>
            <person name="Finn R."/>
            <person name="Kale V."/>
            <person name="Holt S."/>
            <person name="Cochrane G."/>
            <person name="Meng A."/>
            <person name="Brown T."/>
            <person name="Cohen L."/>
        </authorList>
    </citation>
    <scope>NUCLEOTIDE SEQUENCE</scope>
    <source>
        <strain evidence="2">Pop2</strain>
    </source>
</reference>
<dbReference type="SUPFAM" id="SSF52087">
    <property type="entry name" value="CRAL/TRIO domain"/>
    <property type="match status" value="1"/>
</dbReference>
<gene>
    <name evidence="2" type="ORF">DBRI1063_LOCUS4972</name>
</gene>
<dbReference type="InterPro" id="IPR036865">
    <property type="entry name" value="CRAL-TRIO_dom_sf"/>
</dbReference>
<dbReference type="CDD" id="cd00170">
    <property type="entry name" value="SEC14"/>
    <property type="match status" value="1"/>
</dbReference>
<organism evidence="2">
    <name type="scientific">Ditylum brightwellii</name>
    <dbReference type="NCBI Taxonomy" id="49249"/>
    <lineage>
        <taxon>Eukaryota</taxon>
        <taxon>Sar</taxon>
        <taxon>Stramenopiles</taxon>
        <taxon>Ochrophyta</taxon>
        <taxon>Bacillariophyta</taxon>
        <taxon>Mediophyceae</taxon>
        <taxon>Lithodesmiophycidae</taxon>
        <taxon>Lithodesmiales</taxon>
        <taxon>Lithodesmiaceae</taxon>
        <taxon>Ditylum</taxon>
    </lineage>
</organism>
<proteinExistence type="predicted"/>
<dbReference type="InterPro" id="IPR051026">
    <property type="entry name" value="PI/PC_transfer"/>
</dbReference>
<dbReference type="Pfam" id="PF00650">
    <property type="entry name" value="CRAL_TRIO"/>
    <property type="match status" value="1"/>
</dbReference>
<dbReference type="Gene3D" id="3.40.525.10">
    <property type="entry name" value="CRAL-TRIO lipid binding domain"/>
    <property type="match status" value="1"/>
</dbReference>
<name>A0A7S1YT35_9STRA</name>
<evidence type="ECO:0000313" key="2">
    <source>
        <dbReference type="EMBL" id="CAD9318638.1"/>
    </source>
</evidence>
<evidence type="ECO:0000259" key="1">
    <source>
        <dbReference type="PROSITE" id="PS50191"/>
    </source>
</evidence>